<organism evidence="1 2">
    <name type="scientific">Geomesophilobacter sediminis</name>
    <dbReference type="NCBI Taxonomy" id="2798584"/>
    <lineage>
        <taxon>Bacteria</taxon>
        <taxon>Pseudomonadati</taxon>
        <taxon>Thermodesulfobacteriota</taxon>
        <taxon>Desulfuromonadia</taxon>
        <taxon>Geobacterales</taxon>
        <taxon>Geobacteraceae</taxon>
        <taxon>Geomesophilobacter</taxon>
    </lineage>
</organism>
<dbReference type="GO" id="GO:0016301">
    <property type="term" value="F:kinase activity"/>
    <property type="evidence" value="ECO:0007669"/>
    <property type="project" value="UniProtKB-KW"/>
</dbReference>
<dbReference type="RefSeq" id="WP_199387017.1">
    <property type="nucleotide sequence ID" value="NZ_JAEMHM010000031.1"/>
</dbReference>
<dbReference type="Pfam" id="PF13189">
    <property type="entry name" value="Cytidylate_kin2"/>
    <property type="match status" value="1"/>
</dbReference>
<protein>
    <submittedName>
        <fullName evidence="1">Cytidylate kinase-like family protein</fullName>
    </submittedName>
</protein>
<keyword evidence="1" id="KW-0808">Transferase</keyword>
<evidence type="ECO:0000313" key="2">
    <source>
        <dbReference type="Proteomes" id="UP000636888"/>
    </source>
</evidence>
<dbReference type="Gene3D" id="3.40.50.300">
    <property type="entry name" value="P-loop containing nucleotide triphosphate hydrolases"/>
    <property type="match status" value="1"/>
</dbReference>
<dbReference type="EMBL" id="JAEMHM010000031">
    <property type="protein sequence ID" value="MBJ6727877.1"/>
    <property type="molecule type" value="Genomic_DNA"/>
</dbReference>
<gene>
    <name evidence="1" type="ORF">JFN93_24470</name>
</gene>
<sequence length="237" mass="26981">MSGLSLYATIEKRLETLTELSRRNQAALPVVGEPIRPTVTISREFGCEGFAVAEKVQSLIHARTGTVWGLMDKAIVEKFSEDREHTLEVLKNLGEKNPFLDDMMSTLLTAWKSDKDYYQLLCNQIVPFARGGHVIIVGLGAGILTQGLPNCYHFRIVAPMEFRIRSVAQRHDLSVAEAEKLIQKNQKQRIAFINEFLNRDIADPLYYSIVFNRAYNTIDEIAEMICYRVLADQKKEE</sequence>
<accession>A0A8J7M3A7</accession>
<keyword evidence="1" id="KW-0418">Kinase</keyword>
<name>A0A8J7M3A7_9BACT</name>
<dbReference type="InterPro" id="IPR027417">
    <property type="entry name" value="P-loop_NTPase"/>
</dbReference>
<reference evidence="1" key="1">
    <citation type="submission" date="2020-12" db="EMBL/GenBank/DDBJ databases">
        <title>Geomonas sp. Red875, isolated from river sediment.</title>
        <authorList>
            <person name="Xu Z."/>
            <person name="Zhang Z."/>
            <person name="Masuda Y."/>
            <person name="Itoh H."/>
            <person name="Senoo K."/>
        </authorList>
    </citation>
    <scope>NUCLEOTIDE SEQUENCE</scope>
    <source>
        <strain evidence="1">Red875</strain>
    </source>
</reference>
<comment type="caution">
    <text evidence="1">The sequence shown here is derived from an EMBL/GenBank/DDBJ whole genome shotgun (WGS) entry which is preliminary data.</text>
</comment>
<keyword evidence="2" id="KW-1185">Reference proteome</keyword>
<dbReference type="Proteomes" id="UP000636888">
    <property type="component" value="Unassembled WGS sequence"/>
</dbReference>
<dbReference type="AlphaFoldDB" id="A0A8J7M3A7"/>
<proteinExistence type="predicted"/>
<evidence type="ECO:0000313" key="1">
    <source>
        <dbReference type="EMBL" id="MBJ6727877.1"/>
    </source>
</evidence>